<dbReference type="SUPFAM" id="SSF81901">
    <property type="entry name" value="HCP-like"/>
    <property type="match status" value="1"/>
</dbReference>
<keyword evidence="1" id="KW-0614">Plasmid</keyword>
<dbReference type="RefSeq" id="WP_172690195.1">
    <property type="nucleotide sequence ID" value="NZ_KY494864.1"/>
</dbReference>
<evidence type="ECO:0000313" key="1">
    <source>
        <dbReference type="EMBL" id="ARD70207.1"/>
    </source>
</evidence>
<dbReference type="Gene3D" id="1.25.40.10">
    <property type="entry name" value="Tetratricopeptide repeat domain"/>
    <property type="match status" value="1"/>
</dbReference>
<proteinExistence type="predicted"/>
<protein>
    <recommendedName>
        <fullName evidence="2">Sel1 repeat family protein</fullName>
    </recommendedName>
</protein>
<dbReference type="EMBL" id="KY494864">
    <property type="protein sequence ID" value="ARD70207.1"/>
    <property type="molecule type" value="Genomic_DNA"/>
</dbReference>
<dbReference type="AlphaFoldDB" id="A0A1V0M5P1"/>
<evidence type="ECO:0008006" key="2">
    <source>
        <dbReference type="Google" id="ProtNLM"/>
    </source>
</evidence>
<organism evidence="1">
    <name type="scientific">Pseudomonas aeruginosa</name>
    <dbReference type="NCBI Taxonomy" id="287"/>
    <lineage>
        <taxon>Bacteria</taxon>
        <taxon>Pseudomonadati</taxon>
        <taxon>Pseudomonadota</taxon>
        <taxon>Gammaproteobacteria</taxon>
        <taxon>Pseudomonadales</taxon>
        <taxon>Pseudomonadaceae</taxon>
        <taxon>Pseudomonas</taxon>
    </lineage>
</organism>
<sequence>MELSSVVLQKALQSSKNLGDLTQAWIREITARTKAENVVSTVKLTVGDTASLVAPAALVAEVILKTGLADEKTPLRVLLVGRDPMIRLDHSVWASLAGEMLGRPGEVEIFLTQAEQAITSMYPVAQALRLPHCGVMLNEEILAADRPEIDLAIWVHPAAEVDSPDEQNYLQIAVHLQKKAVPVAACVFNETDLHGQNIILSSSGLRLVPLGEGLRRGSKAINRFGISSRNVGLEGGWGAVLCHLTDSEVRRADNEVALVKAALSLLRLEGGIASSWALGQRINGVAFNRIIPIGLLGNMAVEPTTGHLLAHDDESNRLAILGHLWNEKRKAMPSGGEELLIWAAGVKLSFGQALPKETEKRKSAISALEHAFDQGALDAGIALARGYEATGHEESREKALQLYRRIDTAHPLSAYALAHGAVSSGEQATALRCFGAAAEAGYPLAMSDLAVFVQQMNIQEIDPWALLAQAAQLGDPDANVYLAERELKAERLQPSLEYLRQAWQIGHKEALNFAFNLATFMQGQKLGNRHKLKQELRDIENQAKKVGVTLTYGGV</sequence>
<geneLocation type="plasmid" evidence="1">
    <name>pJB37</name>
</geneLocation>
<dbReference type="InterPro" id="IPR011990">
    <property type="entry name" value="TPR-like_helical_dom_sf"/>
</dbReference>
<name>A0A1V0M5P1_PSEAI</name>
<reference evidence="1" key="1">
    <citation type="submission" date="2017-01" db="EMBL/GenBank/DDBJ databases">
        <title>Complete nucleotide sequence of an IncP-2 blaVIM-2-harboring megaplasmid from Pseudomonas aeruginosa.</title>
        <authorList>
            <person name="Botelho J."/>
            <person name="Grosso F."/>
            <person name="Mabrouk A."/>
            <person name="Peixe L."/>
        </authorList>
    </citation>
    <scope>NUCLEOTIDE SEQUENCE</scope>
    <source>
        <strain evidence="1">FFUP_PS_37</strain>
        <plasmid evidence="1">pJB37</plasmid>
    </source>
</reference>
<accession>A0A1V0M5P1</accession>